<dbReference type="InterPro" id="IPR004839">
    <property type="entry name" value="Aminotransferase_I/II_large"/>
</dbReference>
<dbReference type="PANTHER" id="PTHR42885">
    <property type="entry name" value="HISTIDINOL-PHOSPHATE AMINOTRANSFERASE-RELATED"/>
    <property type="match status" value="1"/>
</dbReference>
<evidence type="ECO:0000313" key="11">
    <source>
        <dbReference type="EMBL" id="MBM6921180.1"/>
    </source>
</evidence>
<sequence length="353" mass="39825">MAYSLNQKIKNLTPYAPIVGHYDIRLDANESFLTLPDDVKKKAMEEALSSPLNRYPDPYATDLVRGFSKYYCVKPEYVTAGNGSDELISLIVGTFFEAGEELVMVVPDFSMYQFYAEVFGVKTTAFTKDESLHIDVERLCQYLIQSKARGVMFSNPCNPTSICLSKRQVHRMLREVPDCLFIVDEAYMDFADESVLSLVDDFDNLIVLRTCSKAIGLAAIRIGFAVAGEKITRAIRSVKSPYNVNTVSQKIGEAVFADPEFLMHAAKKIISSREHLYKGLLALHARYRGFDEVYESATNFVFIRTKYAKELYEGLLARSIAIRFMGGYLRITAGTQEENKAVLTALEELVKEY</sequence>
<feature type="modified residue" description="N6-(pyridoxal phosphate)lysine" evidence="9">
    <location>
        <position position="213"/>
    </location>
</feature>
<evidence type="ECO:0000256" key="2">
    <source>
        <dbReference type="ARBA" id="ARBA00007970"/>
    </source>
</evidence>
<dbReference type="HAMAP" id="MF_01023">
    <property type="entry name" value="HisC_aminotrans_2"/>
    <property type="match status" value="1"/>
</dbReference>
<dbReference type="GO" id="GO:0004400">
    <property type="term" value="F:histidinol-phosphate transaminase activity"/>
    <property type="evidence" value="ECO:0007669"/>
    <property type="project" value="UniProtKB-UniRule"/>
</dbReference>
<dbReference type="PANTHER" id="PTHR42885:SF2">
    <property type="entry name" value="HISTIDINOL-PHOSPHATE AMINOTRANSFERASE"/>
    <property type="match status" value="1"/>
</dbReference>
<gene>
    <name evidence="9 11" type="primary">hisC</name>
    <name evidence="11" type="ORF">H6A12_08445</name>
</gene>
<dbReference type="InterPro" id="IPR005861">
    <property type="entry name" value="HisP_aminotrans"/>
</dbReference>
<keyword evidence="7 9" id="KW-0663">Pyridoxal phosphate</keyword>
<keyword evidence="5 9" id="KW-0028">Amino-acid biosynthesis</keyword>
<comment type="similarity">
    <text evidence="2 9">Belongs to the class-II pyridoxal-phosphate-dependent aminotransferase family. Histidinol-phosphate aminotransferase subfamily.</text>
</comment>
<comment type="caution">
    <text evidence="11">The sequence shown here is derived from an EMBL/GenBank/DDBJ whole genome shotgun (WGS) entry which is preliminary data.</text>
</comment>
<evidence type="ECO:0000256" key="8">
    <source>
        <dbReference type="ARBA" id="ARBA00023102"/>
    </source>
</evidence>
<comment type="catalytic activity">
    <reaction evidence="9">
        <text>L-histidinol phosphate + 2-oxoglutarate = 3-(imidazol-4-yl)-2-oxopropyl phosphate + L-glutamate</text>
        <dbReference type="Rhea" id="RHEA:23744"/>
        <dbReference type="ChEBI" id="CHEBI:16810"/>
        <dbReference type="ChEBI" id="CHEBI:29985"/>
        <dbReference type="ChEBI" id="CHEBI:57766"/>
        <dbReference type="ChEBI" id="CHEBI:57980"/>
        <dbReference type="EC" id="2.6.1.9"/>
    </reaction>
</comment>
<evidence type="ECO:0000256" key="6">
    <source>
        <dbReference type="ARBA" id="ARBA00022679"/>
    </source>
</evidence>
<proteinExistence type="inferred from homology"/>
<evidence type="ECO:0000256" key="4">
    <source>
        <dbReference type="ARBA" id="ARBA00022576"/>
    </source>
</evidence>
<dbReference type="GO" id="GO:0000105">
    <property type="term" value="P:L-histidine biosynthetic process"/>
    <property type="evidence" value="ECO:0007669"/>
    <property type="project" value="UniProtKB-UniRule"/>
</dbReference>
<dbReference type="Gene3D" id="3.90.1150.10">
    <property type="entry name" value="Aspartate Aminotransferase, domain 1"/>
    <property type="match status" value="1"/>
</dbReference>
<dbReference type="CDD" id="cd00609">
    <property type="entry name" value="AAT_like"/>
    <property type="match status" value="1"/>
</dbReference>
<dbReference type="GO" id="GO:0030170">
    <property type="term" value="F:pyridoxal phosphate binding"/>
    <property type="evidence" value="ECO:0007669"/>
    <property type="project" value="InterPro"/>
</dbReference>
<dbReference type="InterPro" id="IPR015422">
    <property type="entry name" value="PyrdxlP-dep_Trfase_small"/>
</dbReference>
<keyword evidence="6 9" id="KW-0808">Transferase</keyword>
<dbReference type="EMBL" id="JACJKY010000012">
    <property type="protein sequence ID" value="MBM6921180.1"/>
    <property type="molecule type" value="Genomic_DNA"/>
</dbReference>
<evidence type="ECO:0000256" key="5">
    <source>
        <dbReference type="ARBA" id="ARBA00022605"/>
    </source>
</evidence>
<dbReference type="AlphaFoldDB" id="A0A938X8Q2"/>
<evidence type="ECO:0000259" key="10">
    <source>
        <dbReference type="Pfam" id="PF00155"/>
    </source>
</evidence>
<keyword evidence="12" id="KW-1185">Reference proteome</keyword>
<comment type="cofactor">
    <cofactor evidence="1 9">
        <name>pyridoxal 5'-phosphate</name>
        <dbReference type="ChEBI" id="CHEBI:597326"/>
    </cofactor>
</comment>
<keyword evidence="4 9" id="KW-0032">Aminotransferase</keyword>
<evidence type="ECO:0000256" key="7">
    <source>
        <dbReference type="ARBA" id="ARBA00022898"/>
    </source>
</evidence>
<dbReference type="InterPro" id="IPR015424">
    <property type="entry name" value="PyrdxlP-dep_Trfase"/>
</dbReference>
<reference evidence="11" key="2">
    <citation type="journal article" date="2021" name="Sci. Rep.">
        <title>The distribution of antibiotic resistance genes in chicken gut microbiota commensals.</title>
        <authorList>
            <person name="Juricova H."/>
            <person name="Matiasovicova J."/>
            <person name="Kubasova T."/>
            <person name="Cejkova D."/>
            <person name="Rychlik I."/>
        </authorList>
    </citation>
    <scope>NUCLEOTIDE SEQUENCE</scope>
    <source>
        <strain evidence="11">An559</strain>
    </source>
</reference>
<dbReference type="SUPFAM" id="SSF53383">
    <property type="entry name" value="PLP-dependent transferases"/>
    <property type="match status" value="1"/>
</dbReference>
<dbReference type="Gene3D" id="3.40.640.10">
    <property type="entry name" value="Type I PLP-dependent aspartate aminotransferase-like (Major domain)"/>
    <property type="match status" value="1"/>
</dbReference>
<dbReference type="NCBIfam" id="TIGR01141">
    <property type="entry name" value="hisC"/>
    <property type="match status" value="1"/>
</dbReference>
<dbReference type="Proteomes" id="UP000774750">
    <property type="component" value="Unassembled WGS sequence"/>
</dbReference>
<dbReference type="RefSeq" id="WP_204446821.1">
    <property type="nucleotide sequence ID" value="NZ_JACJKY010000012.1"/>
</dbReference>
<comment type="pathway">
    <text evidence="9">Amino-acid biosynthesis; L-histidine biosynthesis; L-histidine from 5-phospho-alpha-D-ribose 1-diphosphate: step 7/9.</text>
</comment>
<dbReference type="InterPro" id="IPR015421">
    <property type="entry name" value="PyrdxlP-dep_Trfase_major"/>
</dbReference>
<evidence type="ECO:0000256" key="1">
    <source>
        <dbReference type="ARBA" id="ARBA00001933"/>
    </source>
</evidence>
<evidence type="ECO:0000313" key="12">
    <source>
        <dbReference type="Proteomes" id="UP000774750"/>
    </source>
</evidence>
<keyword evidence="8 9" id="KW-0368">Histidine biosynthesis</keyword>
<feature type="domain" description="Aminotransferase class I/classII large" evidence="10">
    <location>
        <begin position="24"/>
        <end position="346"/>
    </location>
</feature>
<dbReference type="Pfam" id="PF00155">
    <property type="entry name" value="Aminotran_1_2"/>
    <property type="match status" value="1"/>
</dbReference>
<organism evidence="11 12">
    <name type="scientific">Merdimmobilis hominis</name>
    <dbReference type="NCBI Taxonomy" id="2897707"/>
    <lineage>
        <taxon>Bacteria</taxon>
        <taxon>Bacillati</taxon>
        <taxon>Bacillota</taxon>
        <taxon>Clostridia</taxon>
        <taxon>Eubacteriales</taxon>
        <taxon>Oscillospiraceae</taxon>
        <taxon>Merdimmobilis</taxon>
    </lineage>
</organism>
<reference evidence="11" key="1">
    <citation type="submission" date="2020-08" db="EMBL/GenBank/DDBJ databases">
        <authorList>
            <person name="Cejkova D."/>
            <person name="Kubasova T."/>
            <person name="Jahodarova E."/>
            <person name="Rychlik I."/>
        </authorList>
    </citation>
    <scope>NUCLEOTIDE SEQUENCE</scope>
    <source>
        <strain evidence="11">An559</strain>
    </source>
</reference>
<accession>A0A938X8Q2</accession>
<dbReference type="EC" id="2.6.1.9" evidence="9"/>
<name>A0A938X8Q2_9FIRM</name>
<protein>
    <recommendedName>
        <fullName evidence="9">Histidinol-phosphate aminotransferase</fullName>
        <ecNumber evidence="9">2.6.1.9</ecNumber>
    </recommendedName>
    <alternativeName>
        <fullName evidence="9">Imidazole acetol-phosphate transaminase</fullName>
    </alternativeName>
</protein>
<evidence type="ECO:0000256" key="3">
    <source>
        <dbReference type="ARBA" id="ARBA00011738"/>
    </source>
</evidence>
<comment type="subunit">
    <text evidence="3 9">Homodimer.</text>
</comment>
<evidence type="ECO:0000256" key="9">
    <source>
        <dbReference type="HAMAP-Rule" id="MF_01023"/>
    </source>
</evidence>